<keyword evidence="1" id="KW-1133">Transmembrane helix</keyword>
<evidence type="ECO:0000256" key="1">
    <source>
        <dbReference type="SAM" id="Phobius"/>
    </source>
</evidence>
<gene>
    <name evidence="2" type="ORF">MB27_42085</name>
</gene>
<keyword evidence="3" id="KW-1185">Reference proteome</keyword>
<dbReference type="OrthoDB" id="3347970at2"/>
<dbReference type="InterPro" id="IPR011044">
    <property type="entry name" value="Quino_amine_DH_bsu"/>
</dbReference>
<proteinExistence type="predicted"/>
<protein>
    <submittedName>
        <fullName evidence="2">Uncharacterized protein</fullName>
    </submittedName>
</protein>
<dbReference type="EMBL" id="JRTT01000139">
    <property type="protein sequence ID" value="KHD72221.1"/>
    <property type="molecule type" value="Genomic_DNA"/>
</dbReference>
<dbReference type="SUPFAM" id="SSF50969">
    <property type="entry name" value="YVTN repeat-like/Quinoprotein amine dehydrogenase"/>
    <property type="match status" value="1"/>
</dbReference>
<dbReference type="AlphaFoldDB" id="A0A0A6U9X1"/>
<accession>A0A0A6U9X1</accession>
<keyword evidence="1" id="KW-0812">Transmembrane</keyword>
<dbReference type="RefSeq" id="WP_043533783.1">
    <property type="nucleotide sequence ID" value="NZ_BAABKU010000005.1"/>
</dbReference>
<reference evidence="2 3" key="1">
    <citation type="submission" date="2014-10" db="EMBL/GenBank/DDBJ databases">
        <title>Draft genome sequence of Actinoplanes utahensis NRRL 12052.</title>
        <authorList>
            <person name="Velasco-Bucheli B."/>
            <person name="del Cerro C."/>
            <person name="Hormigo D."/>
            <person name="Garcia J.L."/>
            <person name="Acebal C."/>
            <person name="Arroyo M."/>
            <person name="de la Mata I."/>
        </authorList>
    </citation>
    <scope>NUCLEOTIDE SEQUENCE [LARGE SCALE GENOMIC DNA]</scope>
    <source>
        <strain evidence="2 3">NRRL 12052</strain>
    </source>
</reference>
<dbReference type="InterPro" id="IPR006311">
    <property type="entry name" value="TAT_signal"/>
</dbReference>
<keyword evidence="1" id="KW-0472">Membrane</keyword>
<dbReference type="Proteomes" id="UP000054537">
    <property type="component" value="Unassembled WGS sequence"/>
</dbReference>
<organism evidence="2 3">
    <name type="scientific">Actinoplanes utahensis</name>
    <dbReference type="NCBI Taxonomy" id="1869"/>
    <lineage>
        <taxon>Bacteria</taxon>
        <taxon>Bacillati</taxon>
        <taxon>Actinomycetota</taxon>
        <taxon>Actinomycetes</taxon>
        <taxon>Micromonosporales</taxon>
        <taxon>Micromonosporaceae</taxon>
        <taxon>Actinoplanes</taxon>
    </lineage>
</organism>
<evidence type="ECO:0000313" key="2">
    <source>
        <dbReference type="EMBL" id="KHD72221.1"/>
    </source>
</evidence>
<evidence type="ECO:0000313" key="3">
    <source>
        <dbReference type="Proteomes" id="UP000054537"/>
    </source>
</evidence>
<dbReference type="PROSITE" id="PS51318">
    <property type="entry name" value="TAT"/>
    <property type="match status" value="1"/>
</dbReference>
<comment type="caution">
    <text evidence="2">The sequence shown here is derived from an EMBL/GenBank/DDBJ whole genome shotgun (WGS) entry which is preliminary data.</text>
</comment>
<feature type="transmembrane region" description="Helical" evidence="1">
    <location>
        <begin position="50"/>
        <end position="71"/>
    </location>
</feature>
<sequence>MNTPIDPFGSPDRGALHEQLTVLADEVAPADLRDRVLASSRRATVRRRSLLATSAAVAVAAVVAGVAWAGVPAAHREQVPPAATVPVPGSGAAFDDGPYVPGGTRYLSYDGRVKLAMGGAFEAVKTEFTPPGAVCGVAVSPDRARISYVTPGNGDLIVADLDGSHPRVLHTGVSCAGGDGPVWLTAPQRILVRQLAGGPRMAVDPVSGQIGETPLKDVTGYLARSPRGLHTAYRSGNEIVVLRSEGPEVVHRVTPAGVDGNGGFSVQAVTDDGRRVVIGPAGTAAEPVRTGTRLIDTATGQEVDLPAALGFPAGAEVAAIQPANRDHLLVQMVSDAGCDLYLLDAGNRVVDHRSEPAEVRAATLLPPA</sequence>
<name>A0A0A6U9X1_ACTUT</name>
<dbReference type="STRING" id="1869.MB27_42085"/>